<evidence type="ECO:0000256" key="4">
    <source>
        <dbReference type="ARBA" id="ARBA00022723"/>
    </source>
</evidence>
<dbReference type="Gene3D" id="1.10.441.10">
    <property type="entry name" value="Phosphomannose Isomerase, domain 2"/>
    <property type="match status" value="1"/>
</dbReference>
<dbReference type="InterPro" id="IPR018050">
    <property type="entry name" value="Pmannose_isomerase-type1_CS"/>
</dbReference>
<evidence type="ECO:0000256" key="7">
    <source>
        <dbReference type="PIRSR" id="PIRSR001480-1"/>
    </source>
</evidence>
<sequence length="450" mass="46500">MFRLTSPIRPYPWGSTTAIATLLGREPSGDPEAELWLGAHPDSPSVIAAGEPGSGARLDDVIAADPGATLGAGVVERFGERLPFLMKILAADAPLSLQVHPTIAQAEAGYAAEDEAGIARDAPERNYRDRNHKPEMIYALSDFAALSGFRDPAATAVLLRETITALERGLAADGGGSGDDASGAGVRLLTELADLLEGDAPSSDAESSGTDEDPRLRQAFALVFDRRGDAALAADALAALASASLSDVLSPGTAISIATAADLQERYPGDPGVVVSLLLNRVSLLPGEALYLPAGNVHAYLSGLGIEVMAASDNVLRGGLTGKHVDVPELLKTVRFAARGVPGLPAVETEWGQLVFAPPFDEFALQVLDFDAGPGDASTSGDLPVLQHGPALVVVTDGTLMLDSPNGSLRATRGEAAFVPAAEAPVMARAAERSSTGRTRAFATTVAREF</sequence>
<comment type="catalytic activity">
    <reaction evidence="1">
        <text>D-mannose 6-phosphate = D-fructose 6-phosphate</text>
        <dbReference type="Rhea" id="RHEA:12356"/>
        <dbReference type="ChEBI" id="CHEBI:58735"/>
        <dbReference type="ChEBI" id="CHEBI:61527"/>
        <dbReference type="EC" id="5.3.1.8"/>
    </reaction>
</comment>
<evidence type="ECO:0000256" key="5">
    <source>
        <dbReference type="ARBA" id="ARBA00022833"/>
    </source>
</evidence>
<dbReference type="NCBIfam" id="TIGR00218">
    <property type="entry name" value="manA"/>
    <property type="match status" value="1"/>
</dbReference>
<dbReference type="InterPro" id="IPR011051">
    <property type="entry name" value="RmlC_Cupin_sf"/>
</dbReference>
<comment type="similarity">
    <text evidence="2">Belongs to the mannose-6-phosphate isomerase type 1 family.</text>
</comment>
<dbReference type="Proteomes" id="UP000187085">
    <property type="component" value="Unassembled WGS sequence"/>
</dbReference>
<dbReference type="Pfam" id="PF20511">
    <property type="entry name" value="PMI_typeI_cat"/>
    <property type="match status" value="1"/>
</dbReference>
<accession>A0A1R1L8G0</accession>
<dbReference type="CDD" id="cd07011">
    <property type="entry name" value="cupin_PMI_type_I_N"/>
    <property type="match status" value="1"/>
</dbReference>
<gene>
    <name evidence="10" type="ORF">BKD30_10575</name>
</gene>
<dbReference type="GO" id="GO:0004476">
    <property type="term" value="F:mannose-6-phosphate isomerase activity"/>
    <property type="evidence" value="ECO:0007669"/>
    <property type="project" value="UniProtKB-EC"/>
</dbReference>
<dbReference type="GO" id="GO:0005975">
    <property type="term" value="P:carbohydrate metabolic process"/>
    <property type="evidence" value="ECO:0007669"/>
    <property type="project" value="InterPro"/>
</dbReference>
<feature type="active site" evidence="7">
    <location>
        <position position="317"/>
    </location>
</feature>
<dbReference type="GO" id="GO:0008270">
    <property type="term" value="F:zinc ion binding"/>
    <property type="evidence" value="ECO:0007669"/>
    <property type="project" value="InterPro"/>
</dbReference>
<dbReference type="RefSeq" id="WP_076704522.1">
    <property type="nucleotide sequence ID" value="NZ_MRDE01000068.1"/>
</dbReference>
<keyword evidence="11" id="KW-1185">Reference proteome</keyword>
<dbReference type="OrthoDB" id="9792649at2"/>
<dbReference type="InterPro" id="IPR014710">
    <property type="entry name" value="RmlC-like_jellyroll"/>
</dbReference>
<dbReference type="GO" id="GO:0009298">
    <property type="term" value="P:GDP-mannose biosynthetic process"/>
    <property type="evidence" value="ECO:0007669"/>
    <property type="project" value="InterPro"/>
</dbReference>
<feature type="binding site" evidence="8">
    <location>
        <position position="135"/>
    </location>
    <ligand>
        <name>Zn(2+)</name>
        <dbReference type="ChEBI" id="CHEBI:29105"/>
    </ligand>
</feature>
<dbReference type="InterPro" id="IPR046457">
    <property type="entry name" value="PMI_typeI_cat"/>
</dbReference>
<keyword evidence="5 8" id="KW-0862">Zinc</keyword>
<dbReference type="InterPro" id="IPR001250">
    <property type="entry name" value="Man6P_Isoase-1"/>
</dbReference>
<dbReference type="PANTHER" id="PTHR10309:SF0">
    <property type="entry name" value="MANNOSE-6-PHOSPHATE ISOMERASE"/>
    <property type="match status" value="1"/>
</dbReference>
<dbReference type="PROSITE" id="PS00965">
    <property type="entry name" value="PMI_I_1"/>
    <property type="match status" value="1"/>
</dbReference>
<keyword evidence="4 8" id="KW-0479">Metal-binding</keyword>
<dbReference type="EC" id="5.3.1.8" evidence="3"/>
<name>A0A1R1L8G0_9MICC</name>
<proteinExistence type="inferred from homology"/>
<evidence type="ECO:0000256" key="8">
    <source>
        <dbReference type="PIRSR" id="PIRSR001480-2"/>
    </source>
</evidence>
<protein>
    <recommendedName>
        <fullName evidence="3">mannose-6-phosphate isomerase</fullName>
        <ecNumber evidence="3">5.3.1.8</ecNumber>
    </recommendedName>
</protein>
<evidence type="ECO:0000256" key="6">
    <source>
        <dbReference type="ARBA" id="ARBA00023235"/>
    </source>
</evidence>
<evidence type="ECO:0000256" key="3">
    <source>
        <dbReference type="ARBA" id="ARBA00011956"/>
    </source>
</evidence>
<dbReference type="AlphaFoldDB" id="A0A1R1L8G0"/>
<evidence type="ECO:0000313" key="11">
    <source>
        <dbReference type="Proteomes" id="UP000187085"/>
    </source>
</evidence>
<feature type="binding site" evidence="8">
    <location>
        <position position="100"/>
    </location>
    <ligand>
        <name>Zn(2+)</name>
        <dbReference type="ChEBI" id="CHEBI:29105"/>
    </ligand>
</feature>
<organism evidence="10 11">
    <name type="scientific">Tersicoccus phoenicis</name>
    <dbReference type="NCBI Taxonomy" id="554083"/>
    <lineage>
        <taxon>Bacteria</taxon>
        <taxon>Bacillati</taxon>
        <taxon>Actinomycetota</taxon>
        <taxon>Actinomycetes</taxon>
        <taxon>Micrococcales</taxon>
        <taxon>Micrococcaceae</taxon>
        <taxon>Tersicoccus</taxon>
    </lineage>
</organism>
<feature type="domain" description="Phosphomannose isomerase type I catalytic" evidence="9">
    <location>
        <begin position="1"/>
        <end position="150"/>
    </location>
</feature>
<dbReference type="EMBL" id="MRDE01000068">
    <property type="protein sequence ID" value="OMH23816.1"/>
    <property type="molecule type" value="Genomic_DNA"/>
</dbReference>
<dbReference type="Gene3D" id="2.60.120.10">
    <property type="entry name" value="Jelly Rolls"/>
    <property type="match status" value="2"/>
</dbReference>
<evidence type="ECO:0000256" key="1">
    <source>
        <dbReference type="ARBA" id="ARBA00000757"/>
    </source>
</evidence>
<feature type="binding site" evidence="8">
    <location>
        <position position="98"/>
    </location>
    <ligand>
        <name>Zn(2+)</name>
        <dbReference type="ChEBI" id="CHEBI:29105"/>
    </ligand>
</feature>
<dbReference type="GO" id="GO:0005829">
    <property type="term" value="C:cytosol"/>
    <property type="evidence" value="ECO:0007669"/>
    <property type="project" value="TreeGrafter"/>
</dbReference>
<dbReference type="PANTHER" id="PTHR10309">
    <property type="entry name" value="MANNOSE-6-PHOSPHATE ISOMERASE"/>
    <property type="match status" value="1"/>
</dbReference>
<evidence type="ECO:0000256" key="2">
    <source>
        <dbReference type="ARBA" id="ARBA00010772"/>
    </source>
</evidence>
<reference evidence="10 11" key="1">
    <citation type="submission" date="2016-12" db="EMBL/GenBank/DDBJ databases">
        <title>Draft genome of Tersicoccus phoenicis 1P05MA.</title>
        <authorList>
            <person name="Nakajima Y."/>
            <person name="Yoshizawa S."/>
            <person name="Nakamura K."/>
            <person name="Ogura Y."/>
            <person name="Hayashi T."/>
            <person name="Kogure K."/>
        </authorList>
    </citation>
    <scope>NUCLEOTIDE SEQUENCE [LARGE SCALE GENOMIC DNA]</scope>
    <source>
        <strain evidence="10 11">1p05MA</strain>
    </source>
</reference>
<evidence type="ECO:0000313" key="10">
    <source>
        <dbReference type="EMBL" id="OMH23816.1"/>
    </source>
</evidence>
<dbReference type="STRING" id="554083.BKD30_10575"/>
<dbReference type="SUPFAM" id="SSF51182">
    <property type="entry name" value="RmlC-like cupins"/>
    <property type="match status" value="1"/>
</dbReference>
<comment type="caution">
    <text evidence="10">The sequence shown here is derived from an EMBL/GenBank/DDBJ whole genome shotgun (WGS) entry which is preliminary data.</text>
</comment>
<dbReference type="PIRSF" id="PIRSF001480">
    <property type="entry name" value="Mannose-6-phosphate_isomerase"/>
    <property type="match status" value="1"/>
</dbReference>
<dbReference type="PRINTS" id="PR00714">
    <property type="entry name" value="MAN6PISMRASE"/>
</dbReference>
<evidence type="ECO:0000259" key="9">
    <source>
        <dbReference type="Pfam" id="PF20511"/>
    </source>
</evidence>
<dbReference type="InterPro" id="IPR016305">
    <property type="entry name" value="Mannose-6-P_Isomerase"/>
</dbReference>
<feature type="binding site" evidence="8">
    <location>
        <position position="298"/>
    </location>
    <ligand>
        <name>Zn(2+)</name>
        <dbReference type="ChEBI" id="CHEBI:29105"/>
    </ligand>
</feature>
<keyword evidence="6 10" id="KW-0413">Isomerase</keyword>
<comment type="cofactor">
    <cofactor evidence="8">
        <name>Zn(2+)</name>
        <dbReference type="ChEBI" id="CHEBI:29105"/>
    </cofactor>
    <text evidence="8">Binds 1 zinc ion per subunit.</text>
</comment>